<accession>A0ACB8A708</accession>
<reference evidence="1" key="1">
    <citation type="journal article" date="2021" name="New Phytol.">
        <title>Evolutionary innovations through gain and loss of genes in the ectomycorrhizal Boletales.</title>
        <authorList>
            <person name="Wu G."/>
            <person name="Miyauchi S."/>
            <person name="Morin E."/>
            <person name="Kuo A."/>
            <person name="Drula E."/>
            <person name="Varga T."/>
            <person name="Kohler A."/>
            <person name="Feng B."/>
            <person name="Cao Y."/>
            <person name="Lipzen A."/>
            <person name="Daum C."/>
            <person name="Hundley H."/>
            <person name="Pangilinan J."/>
            <person name="Johnson J."/>
            <person name="Barry K."/>
            <person name="LaButti K."/>
            <person name="Ng V."/>
            <person name="Ahrendt S."/>
            <person name="Min B."/>
            <person name="Choi I.G."/>
            <person name="Park H."/>
            <person name="Plett J.M."/>
            <person name="Magnuson J."/>
            <person name="Spatafora J.W."/>
            <person name="Nagy L.G."/>
            <person name="Henrissat B."/>
            <person name="Grigoriev I.V."/>
            <person name="Yang Z.L."/>
            <person name="Xu J."/>
            <person name="Martin F.M."/>
        </authorList>
    </citation>
    <scope>NUCLEOTIDE SEQUENCE</scope>
    <source>
        <strain evidence="1">ATCC 28755</strain>
    </source>
</reference>
<comment type="caution">
    <text evidence="1">The sequence shown here is derived from an EMBL/GenBank/DDBJ whole genome shotgun (WGS) entry which is preliminary data.</text>
</comment>
<protein>
    <submittedName>
        <fullName evidence="1">Uncharacterized protein</fullName>
    </submittedName>
</protein>
<name>A0ACB8A708_9AGAM</name>
<sequence length="280" mass="30066">MNDVNASGSTQIKSVLLPRYLSRPEFREVSSETLRSVDPELVNSNTHPDYIREGLEHFGSSMLKVLSSVHADSISNILPKELSIMINDLSSDLPTHMLAVYARQPQTASSSAAPKRRVTLFPTHNVILAANCANLPSLPPSIPTSIPSNQTAAATINVPIVPLCVPSPETFPYLSTFLYTKRADHLLASLLPSTSNLFLSSLISSPLSLPTTASVQAYASKLAAAHTPQTLLAHAMAVNGLWRNACALGIFDERLWDTMDIAWEVLLGALGVATGKGITL</sequence>
<evidence type="ECO:0000313" key="2">
    <source>
        <dbReference type="Proteomes" id="UP000790377"/>
    </source>
</evidence>
<organism evidence="1 2">
    <name type="scientific">Hygrophoropsis aurantiaca</name>
    <dbReference type="NCBI Taxonomy" id="72124"/>
    <lineage>
        <taxon>Eukaryota</taxon>
        <taxon>Fungi</taxon>
        <taxon>Dikarya</taxon>
        <taxon>Basidiomycota</taxon>
        <taxon>Agaricomycotina</taxon>
        <taxon>Agaricomycetes</taxon>
        <taxon>Agaricomycetidae</taxon>
        <taxon>Boletales</taxon>
        <taxon>Coniophorineae</taxon>
        <taxon>Hygrophoropsidaceae</taxon>
        <taxon>Hygrophoropsis</taxon>
    </lineage>
</organism>
<proteinExistence type="predicted"/>
<gene>
    <name evidence="1" type="ORF">BJ138DRAFT_1011360</name>
</gene>
<evidence type="ECO:0000313" key="1">
    <source>
        <dbReference type="EMBL" id="KAH7909180.1"/>
    </source>
</evidence>
<keyword evidence="2" id="KW-1185">Reference proteome</keyword>
<dbReference type="Proteomes" id="UP000790377">
    <property type="component" value="Unassembled WGS sequence"/>
</dbReference>
<dbReference type="EMBL" id="MU267774">
    <property type="protein sequence ID" value="KAH7909180.1"/>
    <property type="molecule type" value="Genomic_DNA"/>
</dbReference>